<evidence type="ECO:0000313" key="2">
    <source>
        <dbReference type="EMBL" id="KAK7695100.1"/>
    </source>
</evidence>
<proteinExistence type="predicted"/>
<comment type="caution">
    <text evidence="2">The sequence shown here is derived from an EMBL/GenBank/DDBJ whole genome shotgun (WGS) entry which is preliminary data.</text>
</comment>
<dbReference type="InterPro" id="IPR032710">
    <property type="entry name" value="NTF2-like_dom_sf"/>
</dbReference>
<accession>A0AAW0GPH7</accession>
<reference evidence="2 3" key="1">
    <citation type="submission" date="2022-09" db="EMBL/GenBank/DDBJ databases">
        <authorList>
            <person name="Palmer J.M."/>
        </authorList>
    </citation>
    <scope>NUCLEOTIDE SEQUENCE [LARGE SCALE GENOMIC DNA]</scope>
    <source>
        <strain evidence="2 3">DSM 7382</strain>
    </source>
</reference>
<gene>
    <name evidence="2" type="ORF">QCA50_002290</name>
</gene>
<protein>
    <recommendedName>
        <fullName evidence="1">NTF2 domain-containing protein</fullName>
    </recommendedName>
</protein>
<dbReference type="EMBL" id="JASBNA010000002">
    <property type="protein sequence ID" value="KAK7695100.1"/>
    <property type="molecule type" value="Genomic_DNA"/>
</dbReference>
<dbReference type="GO" id="GO:0006913">
    <property type="term" value="P:nucleocytoplasmic transport"/>
    <property type="evidence" value="ECO:0007669"/>
    <property type="project" value="InterPro"/>
</dbReference>
<dbReference type="InterPro" id="IPR002075">
    <property type="entry name" value="NTF2_dom"/>
</dbReference>
<dbReference type="CDD" id="cd00780">
    <property type="entry name" value="NTF2"/>
    <property type="match status" value="1"/>
</dbReference>
<dbReference type="SUPFAM" id="SSF54427">
    <property type="entry name" value="NTF2-like"/>
    <property type="match status" value="1"/>
</dbReference>
<feature type="domain" description="NTF2" evidence="1">
    <location>
        <begin position="15"/>
        <end position="154"/>
    </location>
</feature>
<dbReference type="AlphaFoldDB" id="A0AAW0GPH7"/>
<dbReference type="Proteomes" id="UP001385951">
    <property type="component" value="Unassembled WGS sequence"/>
</dbReference>
<dbReference type="InterPro" id="IPR018222">
    <property type="entry name" value="Nuclear_transport_factor_2_euk"/>
</dbReference>
<evidence type="ECO:0000259" key="1">
    <source>
        <dbReference type="PROSITE" id="PS50177"/>
    </source>
</evidence>
<dbReference type="InterPro" id="IPR045875">
    <property type="entry name" value="NTF2"/>
</dbReference>
<name>A0AAW0GPH7_9APHY</name>
<dbReference type="PANTHER" id="PTHR12612">
    <property type="entry name" value="NUCLEAR TRANSPORT FACTOR 2"/>
    <property type="match status" value="1"/>
</dbReference>
<dbReference type="PROSITE" id="PS50177">
    <property type="entry name" value="NTF2_DOMAIN"/>
    <property type="match status" value="1"/>
</dbReference>
<evidence type="ECO:0000313" key="3">
    <source>
        <dbReference type="Proteomes" id="UP001385951"/>
    </source>
</evidence>
<dbReference type="Gene3D" id="3.10.450.50">
    <property type="match status" value="1"/>
</dbReference>
<keyword evidence="3" id="KW-1185">Reference proteome</keyword>
<organism evidence="2 3">
    <name type="scientific">Cerrena zonata</name>
    <dbReference type="NCBI Taxonomy" id="2478898"/>
    <lineage>
        <taxon>Eukaryota</taxon>
        <taxon>Fungi</taxon>
        <taxon>Dikarya</taxon>
        <taxon>Basidiomycota</taxon>
        <taxon>Agaricomycotina</taxon>
        <taxon>Agaricomycetes</taxon>
        <taxon>Polyporales</taxon>
        <taxon>Cerrenaceae</taxon>
        <taxon>Cerrena</taxon>
    </lineage>
</organism>
<dbReference type="Pfam" id="PF02136">
    <property type="entry name" value="NTF2"/>
    <property type="match status" value="1"/>
</dbReference>
<sequence>MTTLTNKDIEIAMRAADQFQKMFYATYDSSGRIEELPKLYRPNSSLSWNGKPYQGVEGVRNLLTKMPASKHEVQSYDCHPIPGGQPPSLLIVVSGTVVHGKNTQANSSAPPSKVIDDQPRVFSQTFMLVPDPDATKTAAGEVAKYYITADTYRFVG</sequence>